<dbReference type="InterPro" id="IPR001789">
    <property type="entry name" value="Sig_transdc_resp-reg_receiver"/>
</dbReference>
<feature type="domain" description="PAS" evidence="20">
    <location>
        <begin position="376"/>
        <end position="447"/>
    </location>
</feature>
<evidence type="ECO:0000256" key="11">
    <source>
        <dbReference type="ARBA" id="ARBA00022989"/>
    </source>
</evidence>
<evidence type="ECO:0000256" key="6">
    <source>
        <dbReference type="ARBA" id="ARBA00022679"/>
    </source>
</evidence>
<evidence type="ECO:0000256" key="7">
    <source>
        <dbReference type="ARBA" id="ARBA00022692"/>
    </source>
</evidence>
<feature type="modified residue" description="4-aspartylphosphate" evidence="17">
    <location>
        <position position="814"/>
    </location>
</feature>
<organism evidence="23 24">
    <name type="scientific">Taibaiella lutea</name>
    <dbReference type="NCBI Taxonomy" id="2608001"/>
    <lineage>
        <taxon>Bacteria</taxon>
        <taxon>Pseudomonadati</taxon>
        <taxon>Bacteroidota</taxon>
        <taxon>Chitinophagia</taxon>
        <taxon>Chitinophagales</taxon>
        <taxon>Chitinophagaceae</taxon>
        <taxon>Taibaiella</taxon>
    </lineage>
</organism>
<accession>A0A5M6CH51</accession>
<dbReference type="InterPro" id="IPR003661">
    <property type="entry name" value="HisK_dim/P_dom"/>
</dbReference>
<evidence type="ECO:0000256" key="14">
    <source>
        <dbReference type="ARBA" id="ARBA00064003"/>
    </source>
</evidence>
<keyword evidence="11" id="KW-1133">Transmembrane helix</keyword>
<comment type="catalytic activity">
    <reaction evidence="1">
        <text>ATP + protein L-histidine = ADP + protein N-phospho-L-histidine.</text>
        <dbReference type="EC" id="2.7.13.3"/>
    </reaction>
</comment>
<evidence type="ECO:0000259" key="18">
    <source>
        <dbReference type="PROSITE" id="PS50109"/>
    </source>
</evidence>
<dbReference type="Pfam" id="PF00512">
    <property type="entry name" value="HisKA"/>
    <property type="match status" value="1"/>
</dbReference>
<dbReference type="Gene3D" id="3.30.450.20">
    <property type="entry name" value="PAS domain"/>
    <property type="match status" value="3"/>
</dbReference>
<dbReference type="AlphaFoldDB" id="A0A5M6CH51"/>
<feature type="domain" description="HPt" evidence="22">
    <location>
        <begin position="924"/>
        <end position="1020"/>
    </location>
</feature>
<dbReference type="Gene3D" id="3.30.565.10">
    <property type="entry name" value="Histidine kinase-like ATPase, C-terminal domain"/>
    <property type="match status" value="1"/>
</dbReference>
<dbReference type="PROSITE" id="PS50113">
    <property type="entry name" value="PAC"/>
    <property type="match status" value="2"/>
</dbReference>
<evidence type="ECO:0000256" key="5">
    <source>
        <dbReference type="ARBA" id="ARBA00022553"/>
    </source>
</evidence>
<dbReference type="CDD" id="cd00130">
    <property type="entry name" value="PAS"/>
    <property type="match status" value="2"/>
</dbReference>
<keyword evidence="8" id="KW-0547">Nucleotide-binding</keyword>
<keyword evidence="9" id="KW-0418">Kinase</keyword>
<dbReference type="SMART" id="SM00091">
    <property type="entry name" value="PAS"/>
    <property type="match status" value="2"/>
</dbReference>
<dbReference type="InterPro" id="IPR036097">
    <property type="entry name" value="HisK_dim/P_sf"/>
</dbReference>
<dbReference type="EC" id="2.7.13.3" evidence="3"/>
<evidence type="ECO:0000256" key="10">
    <source>
        <dbReference type="ARBA" id="ARBA00022840"/>
    </source>
</evidence>
<evidence type="ECO:0000256" key="17">
    <source>
        <dbReference type="PROSITE-ProRule" id="PRU00169"/>
    </source>
</evidence>
<dbReference type="InterPro" id="IPR004358">
    <property type="entry name" value="Sig_transdc_His_kin-like_C"/>
</dbReference>
<comment type="subunit">
    <text evidence="14">At low DSF concentrations, interacts with RpfF.</text>
</comment>
<dbReference type="FunFam" id="1.10.287.130:FF:000002">
    <property type="entry name" value="Two-component osmosensing histidine kinase"/>
    <property type="match status" value="1"/>
</dbReference>
<feature type="domain" description="PAC" evidence="21">
    <location>
        <begin position="449"/>
        <end position="501"/>
    </location>
</feature>
<dbReference type="InterPro" id="IPR001610">
    <property type="entry name" value="PAC"/>
</dbReference>
<dbReference type="SUPFAM" id="SSF47226">
    <property type="entry name" value="Histidine-containing phosphotransfer domain, HPT domain"/>
    <property type="match status" value="1"/>
</dbReference>
<evidence type="ECO:0000313" key="24">
    <source>
        <dbReference type="Proteomes" id="UP000323632"/>
    </source>
</evidence>
<sequence>MKRNKLLETQLQELLPEALRNNELLQPFLDAISNSFDAFEKDIELSEKAFRTTEEEYGQINAQLKNEIKIKEASIVQLKGAVAEISNTQLSENNNELLNIASYLKTQVSLRIEAEQLLKDQKTFYEQILNQIPADIAIINQYHRYLFVNPTAISNPEVREWIIGRTDEDFHRYRGKPVENSIKRRQHFDEVIKSGKKQEWEEKLITEDGREEYHLRILHPVYNSLGEFEIMIIYGFNITERKKIEEKVKLNESRYRSIFDNSQALICTHDLNGLILEVNRSAVKSLGYETNELVGTYLFDLLPEDKKDAFKESYLDVIKKEGKAEGIMVTLSKQNKKLYLLYQNYLVNNDKEAPYVIGFSQDITARIEAERALKKSEEKYRNIIANMNLGLVEVNPQEEIIYANNSFCKMSGYSQEELIGKNATRLLLSETTTQLVADIIKRRKEGQADANELRVKNKKGELKWWLISGAPSFDEEGKFKGSIGIHLDITAHKELEEQLRKAKADAEFSAKAKEIFLANMSHEIRTPMNGIMGISGLLLKTQLDKQQKLYLDTIRNAANNLLIILNDVLDFSKIESGNVKLEYIAFDLKTLLGNAAQIVKYKAEEKNVAIQLHYDNNIADALFGDPYRLNQVLMNLLSNAIKFTDEGMVEMDCQLQETTDNKQQILFSVKDTGIGMSPGFLHHLFDKFSQEDESITRKFGGTGLGMSITQQLVEIMGGIIHVRSKKSVGTNISFSLSFPVAKREDIEATVQRPVNVNMLDGKSILHVEDNEMNRLLTGTILSHYGAQVTEAEDGYKAIEILEAQKQQFDLILMDIHMPGKDGLETARYIRKHIDNTIPIIALTANAFAQESEKCIAAGMNDFIAKPFEEEKLVGLIASWLVKTNEIPGKIHRKTRSAAPVRKASVKSGKKHFDIEVMKAYFPDDIPALHELMKICEKELTKSMAAIAVSVRDKNLPELKQQAHKLKGSALMSGMEILSQLAYELEQLTLFEDKKITDMEQAVKTEIQYLLNVLNEHQQTS</sequence>
<evidence type="ECO:0000256" key="15">
    <source>
        <dbReference type="ARBA" id="ARBA00068150"/>
    </source>
</evidence>
<dbReference type="Gene3D" id="1.10.287.130">
    <property type="match status" value="1"/>
</dbReference>
<dbReference type="EMBL" id="VWSH01000002">
    <property type="protein sequence ID" value="KAA5534558.1"/>
    <property type="molecule type" value="Genomic_DNA"/>
</dbReference>
<dbReference type="CDD" id="cd00082">
    <property type="entry name" value="HisKA"/>
    <property type="match status" value="1"/>
</dbReference>
<dbReference type="PRINTS" id="PR00344">
    <property type="entry name" value="BCTRLSENSOR"/>
</dbReference>
<dbReference type="InterPro" id="IPR013767">
    <property type="entry name" value="PAS_fold"/>
</dbReference>
<dbReference type="RefSeq" id="WP_150032238.1">
    <property type="nucleotide sequence ID" value="NZ_VWSH01000002.1"/>
</dbReference>
<evidence type="ECO:0000313" key="23">
    <source>
        <dbReference type="EMBL" id="KAA5534558.1"/>
    </source>
</evidence>
<feature type="domain" description="PAS" evidence="20">
    <location>
        <begin position="251"/>
        <end position="321"/>
    </location>
</feature>
<feature type="domain" description="PAC" evidence="21">
    <location>
        <begin position="198"/>
        <end position="250"/>
    </location>
</feature>
<dbReference type="PROSITE" id="PS50110">
    <property type="entry name" value="RESPONSE_REGULATORY"/>
    <property type="match status" value="1"/>
</dbReference>
<dbReference type="SMART" id="SM00388">
    <property type="entry name" value="HisKA"/>
    <property type="match status" value="1"/>
</dbReference>
<dbReference type="SMART" id="SM00086">
    <property type="entry name" value="PAC"/>
    <property type="match status" value="3"/>
</dbReference>
<dbReference type="Proteomes" id="UP000323632">
    <property type="component" value="Unassembled WGS sequence"/>
</dbReference>
<dbReference type="GO" id="GO:0005886">
    <property type="term" value="C:plasma membrane"/>
    <property type="evidence" value="ECO:0007669"/>
    <property type="project" value="UniProtKB-SubCell"/>
</dbReference>
<evidence type="ECO:0000256" key="3">
    <source>
        <dbReference type="ARBA" id="ARBA00012438"/>
    </source>
</evidence>
<keyword evidence="12" id="KW-0902">Two-component regulatory system</keyword>
<dbReference type="SUPFAM" id="SSF55874">
    <property type="entry name" value="ATPase domain of HSP90 chaperone/DNA topoisomerase II/histidine kinase"/>
    <property type="match status" value="1"/>
</dbReference>
<keyword evidence="7" id="KW-0812">Transmembrane</keyword>
<dbReference type="InterPro" id="IPR011006">
    <property type="entry name" value="CheY-like_superfamily"/>
</dbReference>
<dbReference type="GO" id="GO:0006355">
    <property type="term" value="P:regulation of DNA-templated transcription"/>
    <property type="evidence" value="ECO:0007669"/>
    <property type="project" value="InterPro"/>
</dbReference>
<dbReference type="Gene3D" id="1.20.120.160">
    <property type="entry name" value="HPT domain"/>
    <property type="match status" value="1"/>
</dbReference>
<evidence type="ECO:0000259" key="22">
    <source>
        <dbReference type="PROSITE" id="PS50894"/>
    </source>
</evidence>
<keyword evidence="6" id="KW-0808">Transferase</keyword>
<dbReference type="InterPro" id="IPR036641">
    <property type="entry name" value="HPT_dom_sf"/>
</dbReference>
<comment type="subcellular location">
    <subcellularLocation>
        <location evidence="2">Cell membrane</location>
        <topology evidence="2">Multi-pass membrane protein</topology>
    </subcellularLocation>
</comment>
<dbReference type="CDD" id="cd17546">
    <property type="entry name" value="REC_hyHK_CKI1_RcsC-like"/>
    <property type="match status" value="1"/>
</dbReference>
<evidence type="ECO:0000256" key="16">
    <source>
        <dbReference type="PROSITE-ProRule" id="PRU00110"/>
    </source>
</evidence>
<dbReference type="PROSITE" id="PS50112">
    <property type="entry name" value="PAS"/>
    <property type="match status" value="2"/>
</dbReference>
<dbReference type="InterPro" id="IPR000014">
    <property type="entry name" value="PAS"/>
</dbReference>
<reference evidence="23 24" key="1">
    <citation type="submission" date="2019-09" db="EMBL/GenBank/DDBJ databases">
        <title>Genome sequence and assembly of Taibaiella sp.</title>
        <authorList>
            <person name="Chhetri G."/>
        </authorList>
    </citation>
    <scope>NUCLEOTIDE SEQUENCE [LARGE SCALE GENOMIC DNA]</scope>
    <source>
        <strain evidence="23 24">KVB11</strain>
    </source>
</reference>
<dbReference type="Pfam" id="PF01627">
    <property type="entry name" value="Hpt"/>
    <property type="match status" value="1"/>
</dbReference>
<dbReference type="PROSITE" id="PS50894">
    <property type="entry name" value="HPT"/>
    <property type="match status" value="1"/>
</dbReference>
<evidence type="ECO:0000256" key="2">
    <source>
        <dbReference type="ARBA" id="ARBA00004651"/>
    </source>
</evidence>
<dbReference type="GO" id="GO:0000155">
    <property type="term" value="F:phosphorelay sensor kinase activity"/>
    <property type="evidence" value="ECO:0007669"/>
    <property type="project" value="InterPro"/>
</dbReference>
<dbReference type="FunFam" id="3.30.565.10:FF:000010">
    <property type="entry name" value="Sensor histidine kinase RcsC"/>
    <property type="match status" value="1"/>
</dbReference>
<dbReference type="SUPFAM" id="SSF47384">
    <property type="entry name" value="Homodimeric domain of signal transducing histidine kinase"/>
    <property type="match status" value="1"/>
</dbReference>
<keyword evidence="10" id="KW-0067">ATP-binding</keyword>
<feature type="modified residue" description="Phosphohistidine" evidence="16">
    <location>
        <position position="963"/>
    </location>
</feature>
<keyword evidence="4" id="KW-1003">Cell membrane</keyword>
<evidence type="ECO:0000256" key="13">
    <source>
        <dbReference type="ARBA" id="ARBA00023136"/>
    </source>
</evidence>
<dbReference type="CDD" id="cd00088">
    <property type="entry name" value="HPT"/>
    <property type="match status" value="1"/>
</dbReference>
<dbReference type="SUPFAM" id="SSF52172">
    <property type="entry name" value="CheY-like"/>
    <property type="match status" value="1"/>
</dbReference>
<dbReference type="InterPro" id="IPR003594">
    <property type="entry name" value="HATPase_dom"/>
</dbReference>
<dbReference type="Pfam" id="PF02518">
    <property type="entry name" value="HATPase_c"/>
    <property type="match status" value="1"/>
</dbReference>
<dbReference type="SMART" id="SM00448">
    <property type="entry name" value="REC"/>
    <property type="match status" value="1"/>
</dbReference>
<keyword evidence="5 17" id="KW-0597">Phosphoprotein</keyword>
<protein>
    <recommendedName>
        <fullName evidence="15">Sensory/regulatory protein RpfC</fullName>
        <ecNumber evidence="3">2.7.13.3</ecNumber>
    </recommendedName>
</protein>
<dbReference type="PROSITE" id="PS50109">
    <property type="entry name" value="HIS_KIN"/>
    <property type="match status" value="1"/>
</dbReference>
<evidence type="ECO:0000259" key="20">
    <source>
        <dbReference type="PROSITE" id="PS50112"/>
    </source>
</evidence>
<dbReference type="Pfam" id="PF00989">
    <property type="entry name" value="PAS"/>
    <property type="match status" value="1"/>
</dbReference>
<dbReference type="SMART" id="SM00387">
    <property type="entry name" value="HATPase_c"/>
    <property type="match status" value="1"/>
</dbReference>
<evidence type="ECO:0000259" key="21">
    <source>
        <dbReference type="PROSITE" id="PS50113"/>
    </source>
</evidence>
<dbReference type="Gene3D" id="3.40.50.2300">
    <property type="match status" value="1"/>
</dbReference>
<keyword evidence="13" id="KW-0472">Membrane</keyword>
<comment type="caution">
    <text evidence="23">The sequence shown here is derived from an EMBL/GenBank/DDBJ whole genome shotgun (WGS) entry which is preliminary data.</text>
</comment>
<dbReference type="Pfam" id="PF13426">
    <property type="entry name" value="PAS_9"/>
    <property type="match status" value="2"/>
</dbReference>
<dbReference type="Pfam" id="PF00072">
    <property type="entry name" value="Response_reg"/>
    <property type="match status" value="1"/>
</dbReference>
<dbReference type="PANTHER" id="PTHR45339:SF1">
    <property type="entry name" value="HYBRID SIGNAL TRANSDUCTION HISTIDINE KINASE J"/>
    <property type="match status" value="1"/>
</dbReference>
<feature type="domain" description="Response regulatory" evidence="19">
    <location>
        <begin position="763"/>
        <end position="880"/>
    </location>
</feature>
<dbReference type="PANTHER" id="PTHR45339">
    <property type="entry name" value="HYBRID SIGNAL TRANSDUCTION HISTIDINE KINASE J"/>
    <property type="match status" value="1"/>
</dbReference>
<gene>
    <name evidence="23" type="ORF">F0919_08020</name>
</gene>
<dbReference type="SUPFAM" id="SSF55785">
    <property type="entry name" value="PYP-like sensor domain (PAS domain)"/>
    <property type="match status" value="3"/>
</dbReference>
<dbReference type="InterPro" id="IPR035965">
    <property type="entry name" value="PAS-like_dom_sf"/>
</dbReference>
<dbReference type="InterPro" id="IPR005467">
    <property type="entry name" value="His_kinase_dom"/>
</dbReference>
<dbReference type="InterPro" id="IPR000700">
    <property type="entry name" value="PAS-assoc_C"/>
</dbReference>
<evidence type="ECO:0000256" key="12">
    <source>
        <dbReference type="ARBA" id="ARBA00023012"/>
    </source>
</evidence>
<dbReference type="NCBIfam" id="TIGR00229">
    <property type="entry name" value="sensory_box"/>
    <property type="match status" value="2"/>
</dbReference>
<dbReference type="InterPro" id="IPR008207">
    <property type="entry name" value="Sig_transdc_His_kin_Hpt_dom"/>
</dbReference>
<keyword evidence="24" id="KW-1185">Reference proteome</keyword>
<evidence type="ECO:0000256" key="8">
    <source>
        <dbReference type="ARBA" id="ARBA00022741"/>
    </source>
</evidence>
<dbReference type="GO" id="GO:0005524">
    <property type="term" value="F:ATP binding"/>
    <property type="evidence" value="ECO:0007669"/>
    <property type="project" value="UniProtKB-KW"/>
</dbReference>
<evidence type="ECO:0000259" key="19">
    <source>
        <dbReference type="PROSITE" id="PS50110"/>
    </source>
</evidence>
<name>A0A5M6CH51_9BACT</name>
<dbReference type="InterPro" id="IPR036890">
    <property type="entry name" value="HATPase_C_sf"/>
</dbReference>
<proteinExistence type="predicted"/>
<evidence type="ECO:0000256" key="4">
    <source>
        <dbReference type="ARBA" id="ARBA00022475"/>
    </source>
</evidence>
<evidence type="ECO:0000256" key="9">
    <source>
        <dbReference type="ARBA" id="ARBA00022777"/>
    </source>
</evidence>
<feature type="domain" description="Histidine kinase" evidence="18">
    <location>
        <begin position="519"/>
        <end position="740"/>
    </location>
</feature>
<dbReference type="CDD" id="cd16922">
    <property type="entry name" value="HATPase_EvgS-ArcB-TorS-like"/>
    <property type="match status" value="1"/>
</dbReference>
<evidence type="ECO:0000256" key="1">
    <source>
        <dbReference type="ARBA" id="ARBA00000085"/>
    </source>
</evidence>